<dbReference type="CDD" id="cd15840">
    <property type="entry name" value="SNARE_Qa"/>
    <property type="match status" value="1"/>
</dbReference>
<protein>
    <submittedName>
        <fullName evidence="4">t-SNARE</fullName>
    </submittedName>
</protein>
<dbReference type="InterPro" id="IPR000727">
    <property type="entry name" value="T_SNARE_dom"/>
</dbReference>
<dbReference type="GeneID" id="30967607"/>
<feature type="domain" description="T-SNARE coiled-coil homology" evidence="3">
    <location>
        <begin position="247"/>
        <end position="309"/>
    </location>
</feature>
<dbReference type="Pfam" id="PF14523">
    <property type="entry name" value="Syntaxin_2"/>
    <property type="match status" value="1"/>
</dbReference>
<keyword evidence="2" id="KW-1133">Transmembrane helix</keyword>
<dbReference type="InterPro" id="IPR010989">
    <property type="entry name" value="SNARE"/>
</dbReference>
<dbReference type="AlphaFoldDB" id="A0A1D2VAU2"/>
<dbReference type="GO" id="GO:0006906">
    <property type="term" value="P:vesicle fusion"/>
    <property type="evidence" value="ECO:0007669"/>
    <property type="project" value="TreeGrafter"/>
</dbReference>
<dbReference type="GO" id="GO:0031201">
    <property type="term" value="C:SNARE complex"/>
    <property type="evidence" value="ECO:0007669"/>
    <property type="project" value="TreeGrafter"/>
</dbReference>
<dbReference type="STRING" id="1344418.A0A1D2VAU2"/>
<dbReference type="Gene3D" id="1.20.58.70">
    <property type="match status" value="1"/>
</dbReference>
<evidence type="ECO:0000256" key="2">
    <source>
        <dbReference type="SAM" id="Phobius"/>
    </source>
</evidence>
<dbReference type="Pfam" id="PF05739">
    <property type="entry name" value="SNARE"/>
    <property type="match status" value="1"/>
</dbReference>
<comment type="similarity">
    <text evidence="1">Belongs to the syntaxin family.</text>
</comment>
<dbReference type="PANTHER" id="PTHR19957">
    <property type="entry name" value="SYNTAXIN"/>
    <property type="match status" value="1"/>
</dbReference>
<dbReference type="SUPFAM" id="SSF47661">
    <property type="entry name" value="t-snare proteins"/>
    <property type="match status" value="1"/>
</dbReference>
<dbReference type="GO" id="GO:0006886">
    <property type="term" value="P:intracellular protein transport"/>
    <property type="evidence" value="ECO:0007669"/>
    <property type="project" value="InterPro"/>
</dbReference>
<evidence type="ECO:0000313" key="4">
    <source>
        <dbReference type="EMBL" id="ODV58705.1"/>
    </source>
</evidence>
<dbReference type="InterPro" id="IPR006012">
    <property type="entry name" value="Syntaxin/epimorphin_CS"/>
</dbReference>
<dbReference type="GO" id="GO:0000149">
    <property type="term" value="F:SNARE binding"/>
    <property type="evidence" value="ECO:0007669"/>
    <property type="project" value="TreeGrafter"/>
</dbReference>
<sequence length="340" mass="38763">MSFADLDIEAQHKPLGNNSTILSKQIIFNSKKSNAANPQTSIDPATQNTNANVDSNAFLINNNSNIISRVSNLLNEFANNITHLERLNNQLGTKRDNINLRNLIETYLKSSEENLNNCKKLLFDLQIINNNNNNNKTASNSTNSQLLIISKLQKELTHLNQDFNKIKRNYNERKNSVILNEIVNENSKSKSRSLQNNLLIQNQNDLESIKTSNTESTPLLQEQQQQQQQLKQQYDQDVSQYELDYHSLLVQQRNDELSTIHNGVQEINAIFKDLSSLVQEQGLKIDTVENNIINYSDNTQNASNELTKADNYQKKKKKFSCIVLLVLSIILFLFVLAVVS</sequence>
<dbReference type="PROSITE" id="PS50192">
    <property type="entry name" value="T_SNARE"/>
    <property type="match status" value="1"/>
</dbReference>
<dbReference type="Gene3D" id="1.20.5.110">
    <property type="match status" value="1"/>
</dbReference>
<keyword evidence="2" id="KW-0812">Transmembrane</keyword>
<evidence type="ECO:0000313" key="5">
    <source>
        <dbReference type="Proteomes" id="UP000095038"/>
    </source>
</evidence>
<dbReference type="RefSeq" id="XP_020045012.1">
    <property type="nucleotide sequence ID" value="XM_020193971.1"/>
</dbReference>
<gene>
    <name evidence="4" type="ORF">ASCRUDRAFT_77708</name>
</gene>
<keyword evidence="2" id="KW-0472">Membrane</keyword>
<dbReference type="EMBL" id="KV454490">
    <property type="protein sequence ID" value="ODV58705.1"/>
    <property type="molecule type" value="Genomic_DNA"/>
</dbReference>
<feature type="transmembrane region" description="Helical" evidence="2">
    <location>
        <begin position="319"/>
        <end position="339"/>
    </location>
</feature>
<dbReference type="FunCoup" id="A0A1D2VAU2">
    <property type="interactions" value="57"/>
</dbReference>
<dbReference type="InterPro" id="IPR006011">
    <property type="entry name" value="Syntaxin_N"/>
</dbReference>
<dbReference type="GO" id="GO:0048278">
    <property type="term" value="P:vesicle docking"/>
    <property type="evidence" value="ECO:0007669"/>
    <property type="project" value="TreeGrafter"/>
</dbReference>
<proteinExistence type="inferred from homology"/>
<evidence type="ECO:0000259" key="3">
    <source>
        <dbReference type="PROSITE" id="PS50192"/>
    </source>
</evidence>
<name>A0A1D2VAU2_9ASCO</name>
<keyword evidence="5" id="KW-1185">Reference proteome</keyword>
<evidence type="ECO:0000256" key="1">
    <source>
        <dbReference type="ARBA" id="ARBA00009063"/>
    </source>
</evidence>
<dbReference type="PROSITE" id="PS00914">
    <property type="entry name" value="SYNTAXIN"/>
    <property type="match status" value="1"/>
</dbReference>
<dbReference type="OrthoDB" id="364348at2759"/>
<dbReference type="Proteomes" id="UP000095038">
    <property type="component" value="Unassembled WGS sequence"/>
</dbReference>
<dbReference type="SMART" id="SM00397">
    <property type="entry name" value="t_SNARE"/>
    <property type="match status" value="1"/>
</dbReference>
<dbReference type="GO" id="GO:0005484">
    <property type="term" value="F:SNAP receptor activity"/>
    <property type="evidence" value="ECO:0007669"/>
    <property type="project" value="InterPro"/>
</dbReference>
<reference evidence="5" key="1">
    <citation type="submission" date="2016-05" db="EMBL/GenBank/DDBJ databases">
        <title>Comparative genomics of biotechnologically important yeasts.</title>
        <authorList>
            <consortium name="DOE Joint Genome Institute"/>
            <person name="Riley R."/>
            <person name="Haridas S."/>
            <person name="Wolfe K.H."/>
            <person name="Lopes M.R."/>
            <person name="Hittinger C.T."/>
            <person name="Goker M."/>
            <person name="Salamov A."/>
            <person name="Wisecaver J."/>
            <person name="Long T.M."/>
            <person name="Aerts A.L."/>
            <person name="Barry K."/>
            <person name="Choi C."/>
            <person name="Clum A."/>
            <person name="Coughlan A.Y."/>
            <person name="Deshpande S."/>
            <person name="Douglass A.P."/>
            <person name="Hanson S.J."/>
            <person name="Klenk H.-P."/>
            <person name="Labutti K."/>
            <person name="Lapidus A."/>
            <person name="Lindquist E."/>
            <person name="Lipzen A."/>
            <person name="Meier-Kolthoff J.P."/>
            <person name="Ohm R.A."/>
            <person name="Otillar R.P."/>
            <person name="Pangilinan J."/>
            <person name="Peng Y."/>
            <person name="Rokas A."/>
            <person name="Rosa C.A."/>
            <person name="Scheuner C."/>
            <person name="Sibirny A.A."/>
            <person name="Slot J.C."/>
            <person name="Stielow J.B."/>
            <person name="Sun H."/>
            <person name="Kurtzman C.P."/>
            <person name="Blackwell M."/>
            <person name="Grigoriev I.V."/>
            <person name="Jeffries T.W."/>
        </authorList>
    </citation>
    <scope>NUCLEOTIDE SEQUENCE [LARGE SCALE GENOMIC DNA]</scope>
    <source>
        <strain evidence="5">DSM 1968</strain>
    </source>
</reference>
<organism evidence="4 5">
    <name type="scientific">Ascoidea rubescens DSM 1968</name>
    <dbReference type="NCBI Taxonomy" id="1344418"/>
    <lineage>
        <taxon>Eukaryota</taxon>
        <taxon>Fungi</taxon>
        <taxon>Dikarya</taxon>
        <taxon>Ascomycota</taxon>
        <taxon>Saccharomycotina</taxon>
        <taxon>Saccharomycetes</taxon>
        <taxon>Ascoideaceae</taxon>
        <taxon>Ascoidea</taxon>
    </lineage>
</organism>
<accession>A0A1D2VAU2</accession>
<dbReference type="GO" id="GO:0012505">
    <property type="term" value="C:endomembrane system"/>
    <property type="evidence" value="ECO:0007669"/>
    <property type="project" value="TreeGrafter"/>
</dbReference>
<dbReference type="InterPro" id="IPR045242">
    <property type="entry name" value="Syntaxin"/>
</dbReference>
<dbReference type="InParanoid" id="A0A1D2VAU2"/>